<name>A0A9Q1GSQ3_9CARY</name>
<accession>A0A9Q1GSQ3</accession>
<gene>
    <name evidence="3" type="ORF">Cgig2_013818</name>
</gene>
<evidence type="ECO:0000313" key="4">
    <source>
        <dbReference type="Proteomes" id="UP001153076"/>
    </source>
</evidence>
<evidence type="ECO:0000313" key="3">
    <source>
        <dbReference type="EMBL" id="KAJ8424554.1"/>
    </source>
</evidence>
<proteinExistence type="predicted"/>
<reference evidence="3" key="1">
    <citation type="submission" date="2022-04" db="EMBL/GenBank/DDBJ databases">
        <title>Carnegiea gigantea Genome sequencing and assembly v2.</title>
        <authorList>
            <person name="Copetti D."/>
            <person name="Sanderson M.J."/>
            <person name="Burquez A."/>
            <person name="Wojciechowski M.F."/>
        </authorList>
    </citation>
    <scope>NUCLEOTIDE SEQUENCE</scope>
    <source>
        <strain evidence="3">SGP5-SGP5p</strain>
        <tissue evidence="3">Aerial part</tissue>
    </source>
</reference>
<evidence type="ECO:0000256" key="2">
    <source>
        <dbReference type="SAM" id="Phobius"/>
    </source>
</evidence>
<keyword evidence="2" id="KW-0812">Transmembrane</keyword>
<keyword evidence="2" id="KW-1133">Transmembrane helix</keyword>
<dbReference type="Proteomes" id="UP001153076">
    <property type="component" value="Unassembled WGS sequence"/>
</dbReference>
<evidence type="ECO:0000256" key="1">
    <source>
        <dbReference type="SAM" id="MobiDB-lite"/>
    </source>
</evidence>
<keyword evidence="4" id="KW-1185">Reference proteome</keyword>
<dbReference type="EMBL" id="JAKOGI010001653">
    <property type="protein sequence ID" value="KAJ8424554.1"/>
    <property type="molecule type" value="Genomic_DNA"/>
</dbReference>
<dbReference type="OrthoDB" id="723791at2759"/>
<comment type="caution">
    <text evidence="3">The sequence shown here is derived from an EMBL/GenBank/DDBJ whole genome shotgun (WGS) entry which is preliminary data.</text>
</comment>
<dbReference type="AlphaFoldDB" id="A0A9Q1GSQ3"/>
<feature type="transmembrane region" description="Helical" evidence="2">
    <location>
        <begin position="147"/>
        <end position="166"/>
    </location>
</feature>
<organism evidence="3 4">
    <name type="scientific">Carnegiea gigantea</name>
    <dbReference type="NCBI Taxonomy" id="171969"/>
    <lineage>
        <taxon>Eukaryota</taxon>
        <taxon>Viridiplantae</taxon>
        <taxon>Streptophyta</taxon>
        <taxon>Embryophyta</taxon>
        <taxon>Tracheophyta</taxon>
        <taxon>Spermatophyta</taxon>
        <taxon>Magnoliopsida</taxon>
        <taxon>eudicotyledons</taxon>
        <taxon>Gunneridae</taxon>
        <taxon>Pentapetalae</taxon>
        <taxon>Caryophyllales</taxon>
        <taxon>Cactineae</taxon>
        <taxon>Cactaceae</taxon>
        <taxon>Cactoideae</taxon>
        <taxon>Echinocereeae</taxon>
        <taxon>Carnegiea</taxon>
    </lineage>
</organism>
<feature type="region of interest" description="Disordered" evidence="1">
    <location>
        <begin position="26"/>
        <end position="50"/>
    </location>
</feature>
<sequence>MKRERTRGYVEENEAPRLGMEMKLRLRRRRRSRGRKGKGVSGFQGMREPERREKMRDYMSIGNIEGSVALVVERVINLREDDVSTSGKDNGSDTNDEAAVNSGTEDSRKGCKTSRNLPWRMRHKAMGRELATAIEKTWVPRRKAFRLAGRLILFFIYDVLLLIALPTTKKRGEFVEEGISMTELAKVVMVYMAQYSTKKSAKLKRENGNKKLMLRNYIKEKLGLWLRLYMWTVISELIFPRLPYGVAWSQYAEDVQEMGEYAWAEVVWCIRMKTLEETQ</sequence>
<protein>
    <submittedName>
        <fullName evidence="3">Uncharacterized protein</fullName>
    </submittedName>
</protein>
<feature type="compositionally biased region" description="Basic residues" evidence="1">
    <location>
        <begin position="26"/>
        <end position="38"/>
    </location>
</feature>
<keyword evidence="2" id="KW-0472">Membrane</keyword>
<feature type="compositionally biased region" description="Polar residues" evidence="1">
    <location>
        <begin position="84"/>
        <end position="93"/>
    </location>
</feature>
<feature type="region of interest" description="Disordered" evidence="1">
    <location>
        <begin position="82"/>
        <end position="113"/>
    </location>
</feature>